<keyword evidence="3 10" id="KW-0813">Transport</keyword>
<evidence type="ECO:0000256" key="4">
    <source>
        <dbReference type="ARBA" id="ARBA00022692"/>
    </source>
</evidence>
<evidence type="ECO:0000256" key="10">
    <source>
        <dbReference type="RuleBase" id="RU368065"/>
    </source>
</evidence>
<dbReference type="GO" id="GO:0032541">
    <property type="term" value="C:cortical endoplasmic reticulum"/>
    <property type="evidence" value="ECO:0007669"/>
    <property type="project" value="TreeGrafter"/>
</dbReference>
<organism evidence="11 12">
    <name type="scientific">Protea cynaroides</name>
    <dbReference type="NCBI Taxonomy" id="273540"/>
    <lineage>
        <taxon>Eukaryota</taxon>
        <taxon>Viridiplantae</taxon>
        <taxon>Streptophyta</taxon>
        <taxon>Embryophyta</taxon>
        <taxon>Tracheophyta</taxon>
        <taxon>Spermatophyta</taxon>
        <taxon>Magnoliopsida</taxon>
        <taxon>Proteales</taxon>
        <taxon>Proteaceae</taxon>
        <taxon>Protea</taxon>
    </lineage>
</organism>
<dbReference type="InterPro" id="IPR007290">
    <property type="entry name" value="Arv1"/>
</dbReference>
<comment type="subcellular location">
    <subcellularLocation>
        <location evidence="1 10">Endoplasmic reticulum membrane</location>
        <topology evidence="1 10">Multi-pass membrane protein</topology>
    </subcellularLocation>
</comment>
<proteinExistence type="inferred from homology"/>
<dbReference type="GO" id="GO:0032366">
    <property type="term" value="P:intracellular sterol transport"/>
    <property type="evidence" value="ECO:0007669"/>
    <property type="project" value="UniProtKB-UniRule"/>
</dbReference>
<dbReference type="GO" id="GO:0016125">
    <property type="term" value="P:sterol metabolic process"/>
    <property type="evidence" value="ECO:0007669"/>
    <property type="project" value="UniProtKB-UniRule"/>
</dbReference>
<feature type="transmembrane region" description="Helical" evidence="10">
    <location>
        <begin position="77"/>
        <end position="99"/>
    </location>
</feature>
<comment type="function">
    <text evidence="10">Regulates also the sphingolipid metabolism.</text>
</comment>
<name>A0A9Q0KCC0_9MAGN</name>
<dbReference type="GO" id="GO:0097036">
    <property type="term" value="P:regulation of plasma membrane sterol distribution"/>
    <property type="evidence" value="ECO:0007669"/>
    <property type="project" value="UniProtKB-UniRule"/>
</dbReference>
<dbReference type="GO" id="GO:0005794">
    <property type="term" value="C:Golgi apparatus"/>
    <property type="evidence" value="ECO:0007669"/>
    <property type="project" value="TreeGrafter"/>
</dbReference>
<evidence type="ECO:0000256" key="7">
    <source>
        <dbReference type="ARBA" id="ARBA00023055"/>
    </source>
</evidence>
<keyword evidence="12" id="KW-1185">Reference proteome</keyword>
<keyword evidence="7 10" id="KW-0445">Lipid transport</keyword>
<feature type="transmembrane region" description="Helical" evidence="10">
    <location>
        <begin position="119"/>
        <end position="142"/>
    </location>
</feature>
<feature type="transmembrane region" description="Helical" evidence="10">
    <location>
        <begin position="154"/>
        <end position="174"/>
    </location>
</feature>
<evidence type="ECO:0000256" key="8">
    <source>
        <dbReference type="ARBA" id="ARBA00023098"/>
    </source>
</evidence>
<dbReference type="GO" id="GO:0006665">
    <property type="term" value="P:sphingolipid metabolic process"/>
    <property type="evidence" value="ECO:0007669"/>
    <property type="project" value="UniProtKB-UniRule"/>
</dbReference>
<keyword evidence="6 10" id="KW-1133">Transmembrane helix</keyword>
<keyword evidence="10" id="KW-0746">Sphingolipid metabolism</keyword>
<evidence type="ECO:0000313" key="12">
    <source>
        <dbReference type="Proteomes" id="UP001141806"/>
    </source>
</evidence>
<gene>
    <name evidence="11" type="ORF">NE237_014587</name>
</gene>
<evidence type="ECO:0000256" key="6">
    <source>
        <dbReference type="ARBA" id="ARBA00022989"/>
    </source>
</evidence>
<dbReference type="AlphaFoldDB" id="A0A9Q0KCC0"/>
<keyword evidence="4 10" id="KW-0812">Transmembrane</keyword>
<comment type="similarity">
    <text evidence="2 10">Belongs to the ARV1 family.</text>
</comment>
<evidence type="ECO:0000313" key="11">
    <source>
        <dbReference type="EMBL" id="KAJ4967886.1"/>
    </source>
</evidence>
<dbReference type="Pfam" id="PF04161">
    <property type="entry name" value="Arv1"/>
    <property type="match status" value="1"/>
</dbReference>
<comment type="caution">
    <text evidence="11">The sequence shown here is derived from an EMBL/GenBank/DDBJ whole genome shotgun (WGS) entry which is preliminary data.</text>
</comment>
<reference evidence="11" key="1">
    <citation type="journal article" date="2023" name="Plant J.">
        <title>The genome of the king protea, Protea cynaroides.</title>
        <authorList>
            <person name="Chang J."/>
            <person name="Duong T.A."/>
            <person name="Schoeman C."/>
            <person name="Ma X."/>
            <person name="Roodt D."/>
            <person name="Barker N."/>
            <person name="Li Z."/>
            <person name="Van de Peer Y."/>
            <person name="Mizrachi E."/>
        </authorList>
    </citation>
    <scope>NUCLEOTIDE SEQUENCE</scope>
    <source>
        <tissue evidence="11">Young leaves</tissue>
    </source>
</reference>
<evidence type="ECO:0000256" key="2">
    <source>
        <dbReference type="ARBA" id="ARBA00009187"/>
    </source>
</evidence>
<dbReference type="Proteomes" id="UP001141806">
    <property type="component" value="Unassembled WGS sequence"/>
</dbReference>
<dbReference type="EMBL" id="JAMYWD010000006">
    <property type="protein sequence ID" value="KAJ4967886.1"/>
    <property type="molecule type" value="Genomic_DNA"/>
</dbReference>
<keyword evidence="9 10" id="KW-0472">Membrane</keyword>
<evidence type="ECO:0000256" key="3">
    <source>
        <dbReference type="ARBA" id="ARBA00022448"/>
    </source>
</evidence>
<evidence type="ECO:0000256" key="9">
    <source>
        <dbReference type="ARBA" id="ARBA00023136"/>
    </source>
</evidence>
<dbReference type="PANTHER" id="PTHR14467:SF0">
    <property type="entry name" value="PROTEIN ARV1"/>
    <property type="match status" value="1"/>
</dbReference>
<protein>
    <recommendedName>
        <fullName evidence="10">Protein ARV</fullName>
    </recommendedName>
</protein>
<evidence type="ECO:0000256" key="1">
    <source>
        <dbReference type="ARBA" id="ARBA00004477"/>
    </source>
</evidence>
<sequence length="255" mass="29131">MELRCVHCGFGVKTLFVQYSPGNIRLMKCENCKVVADEYIECEIMILLIDLILLKRKAYRHLLYNMLNREMFDTKGILWKACFLFLILDACRTLVFNRSQEDRCLSSSSFSSAWVCGKMLMNVCLGNLTFFYILVVATRLSLRSSSKETGYIDILLAILVSSYFKIFLIAMMVWEFPSSVIFIIDGFVLSSNAVSLKVMTEMTTIQCLGVCFSAHAMKFLASQILECWTVAGEVRSLYETKCCIVTELQLTREGR</sequence>
<comment type="function">
    <text evidence="10">Mediator of sterol homeostasis involved in sterol uptake, trafficking and distribution into membranes.</text>
</comment>
<keyword evidence="5 10" id="KW-0256">Endoplasmic reticulum</keyword>
<evidence type="ECO:0000256" key="5">
    <source>
        <dbReference type="ARBA" id="ARBA00022824"/>
    </source>
</evidence>
<dbReference type="PANTHER" id="PTHR14467">
    <property type="entry name" value="ARV1"/>
    <property type="match status" value="1"/>
</dbReference>
<dbReference type="GO" id="GO:0005789">
    <property type="term" value="C:endoplasmic reticulum membrane"/>
    <property type="evidence" value="ECO:0007669"/>
    <property type="project" value="UniProtKB-SubCell"/>
</dbReference>
<accession>A0A9Q0KCC0</accession>
<keyword evidence="8 10" id="KW-0443">Lipid metabolism</keyword>
<dbReference type="OrthoDB" id="2192830at2759"/>